<gene>
    <name evidence="3" type="ORF">ACFOOI_08215</name>
</gene>
<dbReference type="PANTHER" id="PTHR40469:SF2">
    <property type="entry name" value="GALACTOSE-BINDING DOMAIN-LIKE SUPERFAMILY PROTEIN"/>
    <property type="match status" value="1"/>
</dbReference>
<accession>A0ABV7YVN2</accession>
<evidence type="ECO:0000256" key="1">
    <source>
        <dbReference type="SAM" id="SignalP"/>
    </source>
</evidence>
<sequence>MKKNFSFLFLLLLLPFLAISQGQPEIPFSADWLQKIAKTAPQKTHFPSSKKHKILIFSLHTGFKHWVIPHTEAIMQTMATQTGDFEVTVTKDIAAFEKKSLAQYDAVILNNTCSIGDKRDIFWDVLKVKYPNDSLLAKKEAKVLEQNLLNYVKKGGGLMLLHGGIVMQNKSLAFGEMAGGNFFYHPKQQEITLRMVDESHPLVRAFEGKTFVHIDEPYLFNNAYDSKNFKPLLYFNASEIEGIKEKDGDAIRYVSWIRKHGKGRVFYSSPSHNAQSYDDPRLLAFLLDGLQFVVGDIACDFSPIGK</sequence>
<proteinExistence type="predicted"/>
<keyword evidence="4" id="KW-1185">Reference proteome</keyword>
<organism evidence="3 4">
    <name type="scientific">Lacihabitans lacunae</name>
    <dbReference type="NCBI Taxonomy" id="1028214"/>
    <lineage>
        <taxon>Bacteria</taxon>
        <taxon>Pseudomonadati</taxon>
        <taxon>Bacteroidota</taxon>
        <taxon>Cytophagia</taxon>
        <taxon>Cytophagales</taxon>
        <taxon>Leadbetterellaceae</taxon>
        <taxon>Lacihabitans</taxon>
    </lineage>
</organism>
<evidence type="ECO:0000313" key="4">
    <source>
        <dbReference type="Proteomes" id="UP001595616"/>
    </source>
</evidence>
<dbReference type="Pfam" id="PF06283">
    <property type="entry name" value="ThuA"/>
    <property type="match status" value="1"/>
</dbReference>
<feature type="signal peptide" evidence="1">
    <location>
        <begin position="1"/>
        <end position="20"/>
    </location>
</feature>
<dbReference type="Proteomes" id="UP001595616">
    <property type="component" value="Unassembled WGS sequence"/>
</dbReference>
<dbReference type="EMBL" id="JBHRYQ010000001">
    <property type="protein sequence ID" value="MFC3810634.1"/>
    <property type="molecule type" value="Genomic_DNA"/>
</dbReference>
<dbReference type="InterPro" id="IPR029010">
    <property type="entry name" value="ThuA-like"/>
</dbReference>
<feature type="chain" id="PRO_5046752259" evidence="1">
    <location>
        <begin position="21"/>
        <end position="306"/>
    </location>
</feature>
<dbReference type="PANTHER" id="PTHR40469">
    <property type="entry name" value="SECRETED GLYCOSYL HYDROLASE"/>
    <property type="match status" value="1"/>
</dbReference>
<evidence type="ECO:0000313" key="3">
    <source>
        <dbReference type="EMBL" id="MFC3810634.1"/>
    </source>
</evidence>
<protein>
    <submittedName>
        <fullName evidence="3">ThuA domain-containing protein</fullName>
    </submittedName>
</protein>
<keyword evidence="1" id="KW-0732">Signal</keyword>
<comment type="caution">
    <text evidence="3">The sequence shown here is derived from an EMBL/GenBank/DDBJ whole genome shotgun (WGS) entry which is preliminary data.</text>
</comment>
<evidence type="ECO:0000259" key="2">
    <source>
        <dbReference type="Pfam" id="PF06283"/>
    </source>
</evidence>
<dbReference type="RefSeq" id="WP_379836913.1">
    <property type="nucleotide sequence ID" value="NZ_JBHRYQ010000001.1"/>
</dbReference>
<feature type="domain" description="ThuA-like" evidence="2">
    <location>
        <begin position="53"/>
        <end position="292"/>
    </location>
</feature>
<dbReference type="InterPro" id="IPR029062">
    <property type="entry name" value="Class_I_gatase-like"/>
</dbReference>
<dbReference type="SUPFAM" id="SSF52317">
    <property type="entry name" value="Class I glutamine amidotransferase-like"/>
    <property type="match status" value="1"/>
</dbReference>
<name>A0ABV7YVN2_9BACT</name>
<dbReference type="Gene3D" id="3.40.50.880">
    <property type="match status" value="1"/>
</dbReference>
<reference evidence="4" key="1">
    <citation type="journal article" date="2019" name="Int. J. Syst. Evol. Microbiol.">
        <title>The Global Catalogue of Microorganisms (GCM) 10K type strain sequencing project: providing services to taxonomists for standard genome sequencing and annotation.</title>
        <authorList>
            <consortium name="The Broad Institute Genomics Platform"/>
            <consortium name="The Broad Institute Genome Sequencing Center for Infectious Disease"/>
            <person name="Wu L."/>
            <person name="Ma J."/>
        </authorList>
    </citation>
    <scope>NUCLEOTIDE SEQUENCE [LARGE SCALE GENOMIC DNA]</scope>
    <source>
        <strain evidence="4">CECT 7956</strain>
    </source>
</reference>